<dbReference type="GO" id="GO:0004252">
    <property type="term" value="F:serine-type endopeptidase activity"/>
    <property type="evidence" value="ECO:0007669"/>
    <property type="project" value="InterPro"/>
</dbReference>
<dbReference type="PANTHER" id="PTHR24276:SF96">
    <property type="entry name" value="PEPTIDASE S1 DOMAIN-CONTAINING PROTEIN"/>
    <property type="match status" value="1"/>
</dbReference>
<accession>A0A182WL51</accession>
<keyword evidence="3" id="KW-0720">Serine protease</keyword>
<keyword evidence="2" id="KW-0378">Hydrolase</keyword>
<dbReference type="InterPro" id="IPR001254">
    <property type="entry name" value="Trypsin_dom"/>
</dbReference>
<feature type="domain" description="Peptidase S1" evidence="7">
    <location>
        <begin position="25"/>
        <end position="247"/>
    </location>
</feature>
<dbReference type="SUPFAM" id="SSF50494">
    <property type="entry name" value="Trypsin-like serine proteases"/>
    <property type="match status" value="3"/>
</dbReference>
<dbReference type="SMART" id="SM00020">
    <property type="entry name" value="Tryp_SPc"/>
    <property type="match status" value="1"/>
</dbReference>
<evidence type="ECO:0000256" key="5">
    <source>
        <dbReference type="ARBA" id="ARBA00024195"/>
    </source>
</evidence>
<comment type="similarity">
    <text evidence="5">Belongs to the peptidase S1 family. CLIP subfamily.</text>
</comment>
<keyword evidence="4" id="KW-1015">Disulfide bond</keyword>
<feature type="domain" description="Peptidase S1" evidence="7">
    <location>
        <begin position="265"/>
        <end position="678"/>
    </location>
</feature>
<dbReference type="EnsemblMetazoa" id="AMIN011130-RA">
    <property type="protein sequence ID" value="AMIN011130-PA"/>
    <property type="gene ID" value="AMIN011130"/>
</dbReference>
<protein>
    <recommendedName>
        <fullName evidence="7">Peptidase S1 domain-containing protein</fullName>
    </recommendedName>
</protein>
<feature type="signal peptide" evidence="6">
    <location>
        <begin position="1"/>
        <end position="21"/>
    </location>
</feature>
<organism evidence="8 9">
    <name type="scientific">Anopheles minimus</name>
    <dbReference type="NCBI Taxonomy" id="112268"/>
    <lineage>
        <taxon>Eukaryota</taxon>
        <taxon>Metazoa</taxon>
        <taxon>Ecdysozoa</taxon>
        <taxon>Arthropoda</taxon>
        <taxon>Hexapoda</taxon>
        <taxon>Insecta</taxon>
        <taxon>Pterygota</taxon>
        <taxon>Neoptera</taxon>
        <taxon>Endopterygota</taxon>
        <taxon>Diptera</taxon>
        <taxon>Nematocera</taxon>
        <taxon>Culicoidea</taxon>
        <taxon>Culicidae</taxon>
        <taxon>Anophelinae</taxon>
        <taxon>Anopheles</taxon>
    </lineage>
</organism>
<evidence type="ECO:0000313" key="8">
    <source>
        <dbReference type="EnsemblMetazoa" id="AMIN011130-PA"/>
    </source>
</evidence>
<keyword evidence="6" id="KW-0732">Signal</keyword>
<dbReference type="InterPro" id="IPR050430">
    <property type="entry name" value="Peptidase_S1"/>
</dbReference>
<keyword evidence="1" id="KW-0645">Protease</keyword>
<proteinExistence type="inferred from homology"/>
<evidence type="ECO:0000256" key="6">
    <source>
        <dbReference type="SAM" id="SignalP"/>
    </source>
</evidence>
<dbReference type="PANTHER" id="PTHR24276">
    <property type="entry name" value="POLYSERASE-RELATED"/>
    <property type="match status" value="1"/>
</dbReference>
<evidence type="ECO:0000256" key="1">
    <source>
        <dbReference type="ARBA" id="ARBA00022670"/>
    </source>
</evidence>
<dbReference type="Gene3D" id="2.40.10.10">
    <property type="entry name" value="Trypsin-like serine proteases"/>
    <property type="match status" value="4"/>
</dbReference>
<evidence type="ECO:0000259" key="7">
    <source>
        <dbReference type="PROSITE" id="PS50240"/>
    </source>
</evidence>
<dbReference type="GO" id="GO:0006508">
    <property type="term" value="P:proteolysis"/>
    <property type="evidence" value="ECO:0007669"/>
    <property type="project" value="UniProtKB-KW"/>
</dbReference>
<dbReference type="InterPro" id="IPR043504">
    <property type="entry name" value="Peptidase_S1_PA_chymotrypsin"/>
</dbReference>
<dbReference type="InterPro" id="IPR009003">
    <property type="entry name" value="Peptidase_S1_PA"/>
</dbReference>
<reference evidence="9" key="1">
    <citation type="submission" date="2013-03" db="EMBL/GenBank/DDBJ databases">
        <title>The Genome Sequence of Anopheles minimus MINIMUS1.</title>
        <authorList>
            <consortium name="The Broad Institute Genomics Platform"/>
            <person name="Neafsey D.E."/>
            <person name="Walton C."/>
            <person name="Walker B."/>
            <person name="Young S.K."/>
            <person name="Zeng Q."/>
            <person name="Gargeya S."/>
            <person name="Fitzgerald M."/>
            <person name="Haas B."/>
            <person name="Abouelleil A."/>
            <person name="Allen A.W."/>
            <person name="Alvarado L."/>
            <person name="Arachchi H.M."/>
            <person name="Berlin A.M."/>
            <person name="Chapman S.B."/>
            <person name="Gainer-Dewar J."/>
            <person name="Goldberg J."/>
            <person name="Griggs A."/>
            <person name="Gujja S."/>
            <person name="Hansen M."/>
            <person name="Howarth C."/>
            <person name="Imamovic A."/>
            <person name="Ireland A."/>
            <person name="Larimer J."/>
            <person name="McCowan C."/>
            <person name="Murphy C."/>
            <person name="Pearson M."/>
            <person name="Poon T.W."/>
            <person name="Priest M."/>
            <person name="Roberts A."/>
            <person name="Saif S."/>
            <person name="Shea T."/>
            <person name="Sisk P."/>
            <person name="Sykes S."/>
            <person name="Wortman J."/>
            <person name="Nusbaum C."/>
            <person name="Birren B."/>
        </authorList>
    </citation>
    <scope>NUCLEOTIDE SEQUENCE [LARGE SCALE GENOMIC DNA]</scope>
    <source>
        <strain evidence="9">MINIMUS1</strain>
    </source>
</reference>
<evidence type="ECO:0000256" key="2">
    <source>
        <dbReference type="ARBA" id="ARBA00022801"/>
    </source>
</evidence>
<dbReference type="STRING" id="112268.A0A182WL51"/>
<evidence type="ECO:0000256" key="4">
    <source>
        <dbReference type="ARBA" id="ARBA00023157"/>
    </source>
</evidence>
<dbReference type="Pfam" id="PF00089">
    <property type="entry name" value="Trypsin"/>
    <property type="match status" value="3"/>
</dbReference>
<dbReference type="Proteomes" id="UP000075920">
    <property type="component" value="Unassembled WGS sequence"/>
</dbReference>
<dbReference type="PROSITE" id="PS50240">
    <property type="entry name" value="TRYPSIN_DOM"/>
    <property type="match status" value="2"/>
</dbReference>
<reference evidence="8" key="2">
    <citation type="submission" date="2020-05" db="UniProtKB">
        <authorList>
            <consortium name="EnsemblMetazoa"/>
        </authorList>
    </citation>
    <scope>IDENTIFICATION</scope>
    <source>
        <strain evidence="8">MINIMUS1</strain>
    </source>
</reference>
<dbReference type="AlphaFoldDB" id="A0A182WL51"/>
<keyword evidence="9" id="KW-1185">Reference proteome</keyword>
<evidence type="ECO:0000313" key="9">
    <source>
        <dbReference type="Proteomes" id="UP000075920"/>
    </source>
</evidence>
<dbReference type="VEuPathDB" id="VectorBase:AMIN011130"/>
<evidence type="ECO:0000256" key="3">
    <source>
        <dbReference type="ARBA" id="ARBA00022825"/>
    </source>
</evidence>
<sequence>MKFAVVFLSLICLYYSRPVQAQVRQIGGKDASVINYPFMAAISLARTLMGNGAIIQSRWILTSASAVYFTQDSLYDVQVGADTFKGTGNWYEVLRIYRHSEYIGWDHNIALIQLKGHIKYTSVVQPIDLAVTDTDFLEAVMLSYGFNEQGTAHLREGTYKLTATDECVNFVIEDIAKNMIRNQQGYCVFPLSSTGQGQWANDAGAPMVAYGQLYGLFAFAEHRGGINQGSVATRVFKFTNWIQGTITANGACICCTTTIRAQTRQIGGKDVSIQQYPFVAAIAYARQPIGNGAIIAPKWILTSASAVYYYPDNEYDVAVGATDFYGNAKWFKVWQIYKHTEFVGWDDNIAMVLIRGVIQYSDTVQPIDISTSFPDTIEVTMLSYGRNEDGTTHLRAATYTLISDNTDCISLLKADVAKEVIWKQNGFCMIPPPGTEQGQWFDDAGAPMVAEVCALTICAIFVALVATEQTKRQVGDALIIKYPFIVAITFNNNFAGNGVIVAGKWILSTATVFANSPDTAYQAHAGSSNYLQDSTVNGVQRVIRHPQYDGSGNNIALAQMNDIFLETQLLKSVDLGINDVPSASTTMATFGGTAQLQEVINALASDESCISQLYDEANKRIVQEGLAYCVTLSSDYPIGSGDLGAPIMSMNFLYGLYADGLVATRIAIYRGWIQSTMQENP</sequence>
<feature type="chain" id="PRO_5008141559" description="Peptidase S1 domain-containing protein" evidence="6">
    <location>
        <begin position="22"/>
        <end position="681"/>
    </location>
</feature>
<name>A0A182WL51_9DIPT</name>